<keyword evidence="2" id="KW-1185">Reference proteome</keyword>
<evidence type="ECO:0008006" key="3">
    <source>
        <dbReference type="Google" id="ProtNLM"/>
    </source>
</evidence>
<dbReference type="Proteomes" id="UP000366872">
    <property type="component" value="Unassembled WGS sequence"/>
</dbReference>
<gene>
    <name evidence="1" type="ORF">PDESU_01868</name>
</gene>
<dbReference type="AlphaFoldDB" id="A0A6C2U066"/>
<dbReference type="NCBIfam" id="TIGR02595">
    <property type="entry name" value="PEP_CTERM"/>
    <property type="match status" value="1"/>
</dbReference>
<dbReference type="EMBL" id="CAAHFG010000001">
    <property type="protein sequence ID" value="VGO13312.1"/>
    <property type="molecule type" value="Genomic_DNA"/>
</dbReference>
<evidence type="ECO:0000313" key="2">
    <source>
        <dbReference type="Proteomes" id="UP000366872"/>
    </source>
</evidence>
<dbReference type="InterPro" id="IPR013424">
    <property type="entry name" value="Ice-binding_C"/>
</dbReference>
<dbReference type="RefSeq" id="WP_136078890.1">
    <property type="nucleotide sequence ID" value="NZ_CAAHFG010000001.1"/>
</dbReference>
<sequence length="275" mass="28885">METRVQKQWIIIGVAGAMVLACQADVVLSTDFESYAQTATTTPTTGLESVFSGGSDVGSSFADSGNGGQQWVAANPEANGNTSLQALGGGDQTVNFSQGIFYFGGNMLLDGMTISYDFYNAGTDGNANEGVRIALRNSADAAQGFFLRNDRDGLVKINGTDDATANAGEGVWQHFTINFTLDGTDGLYDVAYAITNLESGSEILSSTLLDQNAGANLADGLVSGLFVEISDPNNPILYQGYVDNIVVDAVPEPATLGIVAFAGGAMLWIRRRFNI</sequence>
<evidence type="ECO:0000313" key="1">
    <source>
        <dbReference type="EMBL" id="VGO13312.1"/>
    </source>
</evidence>
<proteinExistence type="predicted"/>
<reference evidence="1 2" key="1">
    <citation type="submission" date="2019-04" db="EMBL/GenBank/DDBJ databases">
        <authorList>
            <person name="Van Vliet M D."/>
        </authorList>
    </citation>
    <scope>NUCLEOTIDE SEQUENCE [LARGE SCALE GENOMIC DNA]</scope>
    <source>
        <strain evidence="1 2">F1</strain>
    </source>
</reference>
<accession>A0A6C2U066</accession>
<name>A0A6C2U066_PONDE</name>
<organism evidence="1 2">
    <name type="scientific">Pontiella desulfatans</name>
    <dbReference type="NCBI Taxonomy" id="2750659"/>
    <lineage>
        <taxon>Bacteria</taxon>
        <taxon>Pseudomonadati</taxon>
        <taxon>Kiritimatiellota</taxon>
        <taxon>Kiritimatiellia</taxon>
        <taxon>Kiritimatiellales</taxon>
        <taxon>Pontiellaceae</taxon>
        <taxon>Pontiella</taxon>
    </lineage>
</organism>
<dbReference type="PROSITE" id="PS51257">
    <property type="entry name" value="PROKAR_LIPOPROTEIN"/>
    <property type="match status" value="1"/>
</dbReference>
<protein>
    <recommendedName>
        <fullName evidence="3">PEP-CTERM protein-sorting domain-containing protein</fullName>
    </recommendedName>
</protein>